<evidence type="ECO:0008006" key="3">
    <source>
        <dbReference type="Google" id="ProtNLM"/>
    </source>
</evidence>
<dbReference type="PANTHER" id="PTHR36688">
    <property type="entry name" value="ENDO/EXONUCLEASE/PHOSPHATASE DOMAIN-CONTAINING PROTEIN"/>
    <property type="match status" value="1"/>
</dbReference>
<dbReference type="InterPro" id="IPR036691">
    <property type="entry name" value="Endo/exonu/phosph_ase_sf"/>
</dbReference>
<dbReference type="PANTHER" id="PTHR36688:SF2">
    <property type="entry name" value="ENDONUCLEASE_EXONUCLEASE_PHOSPHATASE DOMAIN-CONTAINING PROTEIN"/>
    <property type="match status" value="1"/>
</dbReference>
<name>A0A6A4SAQ7_SCOMX</name>
<dbReference type="EMBL" id="VEVO01000016">
    <property type="protein sequence ID" value="KAF0029465.1"/>
    <property type="molecule type" value="Genomic_DNA"/>
</dbReference>
<dbReference type="InterPro" id="IPR052560">
    <property type="entry name" value="RdDP_mobile_element"/>
</dbReference>
<proteinExistence type="predicted"/>
<dbReference type="AlphaFoldDB" id="A0A6A4SAQ7"/>
<organism evidence="1 2">
    <name type="scientific">Scophthalmus maximus</name>
    <name type="common">Turbot</name>
    <name type="synonym">Psetta maxima</name>
    <dbReference type="NCBI Taxonomy" id="52904"/>
    <lineage>
        <taxon>Eukaryota</taxon>
        <taxon>Metazoa</taxon>
        <taxon>Chordata</taxon>
        <taxon>Craniata</taxon>
        <taxon>Vertebrata</taxon>
        <taxon>Euteleostomi</taxon>
        <taxon>Actinopterygii</taxon>
        <taxon>Neopterygii</taxon>
        <taxon>Teleostei</taxon>
        <taxon>Neoteleostei</taxon>
        <taxon>Acanthomorphata</taxon>
        <taxon>Carangaria</taxon>
        <taxon>Pleuronectiformes</taxon>
        <taxon>Pleuronectoidei</taxon>
        <taxon>Scophthalmidae</taxon>
        <taxon>Scophthalmus</taxon>
    </lineage>
</organism>
<accession>A0A6A4SAQ7</accession>
<dbReference type="Gene3D" id="3.60.10.10">
    <property type="entry name" value="Endonuclease/exonuclease/phosphatase"/>
    <property type="match status" value="1"/>
</dbReference>
<sequence>MEIKNLVCLNDGSGTRIDARTRVETSIDLTLVSDTLASTCTWEVITNTTIGSDHYPIMVDIGIEYESEVTRVETFFFFNSADRDKFKKITEQEMGKILVNENVNEVNEYVCKAILEAAEKSIKKKNSRHNIKIVPWWTKECSKAMKARNKAFKIIKRNSSFQNVIEYKRVPARVRKIIKDAKKEYWRRFCNTVGKETEIGKVWRMIKRMKGGKQERGYPVLSEGGIITVKDEEKAEMLAKTFVKIHSEDNIGGEGKRGREDTLVGNEGILKEEEDIDNLTNKPFSVTELNRALRKTLMSAPGKDQINYIMLNHLGESAKEKIL</sequence>
<gene>
    <name evidence="1" type="ORF">F2P81_018570</name>
</gene>
<evidence type="ECO:0000313" key="1">
    <source>
        <dbReference type="EMBL" id="KAF0029465.1"/>
    </source>
</evidence>
<evidence type="ECO:0000313" key="2">
    <source>
        <dbReference type="Proteomes" id="UP000438429"/>
    </source>
</evidence>
<reference evidence="1 2" key="1">
    <citation type="submission" date="2019-06" db="EMBL/GenBank/DDBJ databases">
        <title>Draft genomes of female and male turbot (Scophthalmus maximus).</title>
        <authorList>
            <person name="Xu H."/>
            <person name="Xu X.-W."/>
            <person name="Shao C."/>
            <person name="Chen S."/>
        </authorList>
    </citation>
    <scope>NUCLEOTIDE SEQUENCE [LARGE SCALE GENOMIC DNA]</scope>
    <source>
        <strain evidence="1">Ysfricsl-2016a</strain>
        <tissue evidence="1">Blood</tissue>
    </source>
</reference>
<comment type="caution">
    <text evidence="1">The sequence shown here is derived from an EMBL/GenBank/DDBJ whole genome shotgun (WGS) entry which is preliminary data.</text>
</comment>
<dbReference type="SUPFAM" id="SSF56219">
    <property type="entry name" value="DNase I-like"/>
    <property type="match status" value="1"/>
</dbReference>
<dbReference type="Proteomes" id="UP000438429">
    <property type="component" value="Unassembled WGS sequence"/>
</dbReference>
<protein>
    <recommendedName>
        <fullName evidence="3">Endonuclease/exonuclease/phosphatase domain-containing protein</fullName>
    </recommendedName>
</protein>